<dbReference type="AlphaFoldDB" id="A0AAJ1TT36"/>
<evidence type="ECO:0000313" key="2">
    <source>
        <dbReference type="Proteomes" id="UP001223420"/>
    </source>
</evidence>
<evidence type="ECO:0000313" key="1">
    <source>
        <dbReference type="EMBL" id="MDQ0544324.1"/>
    </source>
</evidence>
<evidence type="ECO:0008006" key="3">
    <source>
        <dbReference type="Google" id="ProtNLM"/>
    </source>
</evidence>
<protein>
    <recommendedName>
        <fullName evidence="3">PilZ domain-containing protein</fullName>
    </recommendedName>
</protein>
<accession>A0AAJ1TT36</accession>
<dbReference type="Proteomes" id="UP001223420">
    <property type="component" value="Unassembled WGS sequence"/>
</dbReference>
<gene>
    <name evidence="1" type="ORF">QO001_003258</name>
</gene>
<dbReference type="RefSeq" id="WP_230365399.1">
    <property type="nucleotide sequence ID" value="NZ_JAJALK010000002.1"/>
</dbReference>
<proteinExistence type="predicted"/>
<sequence>MASKHFVHPTPHPKATIRLGGFDVPCAILASDEGSAHVRVITAGGIPEHLTLVRGGEMLRARVAIRKQGPLGLDLWLDLQGARDAQAA</sequence>
<organism evidence="1 2">
    <name type="scientific">Methylobacterium brachiatum</name>
    <dbReference type="NCBI Taxonomy" id="269660"/>
    <lineage>
        <taxon>Bacteria</taxon>
        <taxon>Pseudomonadati</taxon>
        <taxon>Pseudomonadota</taxon>
        <taxon>Alphaproteobacteria</taxon>
        <taxon>Hyphomicrobiales</taxon>
        <taxon>Methylobacteriaceae</taxon>
        <taxon>Methylobacterium</taxon>
    </lineage>
</organism>
<reference evidence="1" key="1">
    <citation type="submission" date="2023-07" db="EMBL/GenBank/DDBJ databases">
        <title>Genomic Encyclopedia of Type Strains, Phase IV (KMG-IV): sequencing the most valuable type-strain genomes for metagenomic binning, comparative biology and taxonomic classification.</title>
        <authorList>
            <person name="Goeker M."/>
        </authorList>
    </citation>
    <scope>NUCLEOTIDE SEQUENCE</scope>
    <source>
        <strain evidence="1">DSM 19569</strain>
    </source>
</reference>
<dbReference type="EMBL" id="JAUSWL010000005">
    <property type="protein sequence ID" value="MDQ0544324.1"/>
    <property type="molecule type" value="Genomic_DNA"/>
</dbReference>
<comment type="caution">
    <text evidence="1">The sequence shown here is derived from an EMBL/GenBank/DDBJ whole genome shotgun (WGS) entry which is preliminary data.</text>
</comment>
<name>A0AAJ1TT36_9HYPH</name>